<dbReference type="EMBL" id="CP017599">
    <property type="protein sequence ID" value="AOW98269.1"/>
    <property type="molecule type" value="Genomic_DNA"/>
</dbReference>
<dbReference type="Pfam" id="PF20007">
    <property type="entry name" value="fvmRadSAM-pep"/>
    <property type="match status" value="1"/>
</dbReference>
<dbReference type="InterPro" id="IPR045488">
    <property type="entry name" value="fvmRadSAM-pep"/>
</dbReference>
<evidence type="ECO:0000313" key="2">
    <source>
        <dbReference type="Proteomes" id="UP000177870"/>
    </source>
</evidence>
<organism evidence="1 2">
    <name type="scientific">Moorena producens PAL-8-15-08-1</name>
    <dbReference type="NCBI Taxonomy" id="1458985"/>
    <lineage>
        <taxon>Bacteria</taxon>
        <taxon>Bacillati</taxon>
        <taxon>Cyanobacteriota</taxon>
        <taxon>Cyanophyceae</taxon>
        <taxon>Coleofasciculales</taxon>
        <taxon>Coleofasciculaceae</taxon>
        <taxon>Moorena</taxon>
    </lineage>
</organism>
<accession>A0A1D8TKX6</accession>
<dbReference type="AlphaFoldDB" id="A0A1D8TKX6"/>
<sequence>MDHSDSNLPPKPRFVAYLPDLITQEDYLDSPKQQKLRVRIDITDEGVEILGDSMYAHLVEELLAQLGADEIERMLCG</sequence>
<dbReference type="RefSeq" id="WP_070390780.1">
    <property type="nucleotide sequence ID" value="NZ_CP017599.1"/>
</dbReference>
<gene>
    <name evidence="1" type="ORF">BJP34_01385</name>
</gene>
<dbReference type="KEGG" id="mpro:BJP34_01385"/>
<proteinExistence type="predicted"/>
<dbReference type="Proteomes" id="UP000177870">
    <property type="component" value="Chromosome"/>
</dbReference>
<evidence type="ECO:0000313" key="1">
    <source>
        <dbReference type="EMBL" id="AOW98269.1"/>
    </source>
</evidence>
<name>A0A1D8TKX6_9CYAN</name>
<protein>
    <submittedName>
        <fullName evidence="1">Uncharacterized protein</fullName>
    </submittedName>
</protein>
<dbReference type="OrthoDB" id="583068at2"/>
<reference evidence="2" key="1">
    <citation type="submission" date="2016-10" db="EMBL/GenBank/DDBJ databases">
        <title>Comparative genomics uncovers the prolific and rare metabolic potential of the cyanobacterial genus Moorea.</title>
        <authorList>
            <person name="Leao T."/>
            <person name="Castelao G."/>
            <person name="Korobeynikov A."/>
            <person name="Monroe E.A."/>
            <person name="Podell S."/>
            <person name="Glukhov E."/>
            <person name="Allen E."/>
            <person name="Gerwick W.H."/>
            <person name="Gerwick L."/>
        </authorList>
    </citation>
    <scope>NUCLEOTIDE SEQUENCE [LARGE SCALE GENOMIC DNA]</scope>
    <source>
        <strain evidence="2">PAL-8-15-08-1</strain>
    </source>
</reference>